<evidence type="ECO:0000256" key="1">
    <source>
        <dbReference type="SAM" id="SignalP"/>
    </source>
</evidence>
<dbReference type="Pfam" id="PF15418">
    <property type="entry name" value="DUF4625"/>
    <property type="match status" value="2"/>
</dbReference>
<dbReference type="PROSITE" id="PS51257">
    <property type="entry name" value="PROKAR_LIPOPROTEIN"/>
    <property type="match status" value="1"/>
</dbReference>
<gene>
    <name evidence="2" type="ORF">HU137_08570</name>
</gene>
<sequence>MKNIFFKSAFAVTLGALIFTTSCNNDDDAPNDTIQIQLTEVGTANSGEAVAGSDVHLDAEIMASARIANVIVEIHNETDASIPEITQEFSDYNGQINANFHQHIEIPADYPAGGYHLHLTVIDANGNSETAEADLIILAATDNIQVVFHEVGEGNSGQVAAGSDLHLDAGITSVHAIAGIELEIHNEADPNVAEIVHSFSNYNGQTNADFHEHVDIPADQPAGEYHLHLTITDDEGNSFTSESELIITN</sequence>
<evidence type="ECO:0000313" key="2">
    <source>
        <dbReference type="EMBL" id="MBA5629820.1"/>
    </source>
</evidence>
<reference evidence="2 3" key="1">
    <citation type="submission" date="2020-07" db="EMBL/GenBank/DDBJ databases">
        <title>Moheibacter lacus sp. nov., a member of the family Flavobacteriaceae isolated from freshwater lake sediment.</title>
        <authorList>
            <person name="Liu Y."/>
        </authorList>
    </citation>
    <scope>NUCLEOTIDE SEQUENCE [LARGE SCALE GENOMIC DNA]</scope>
    <source>
        <strain evidence="2 3">BDHS18</strain>
    </source>
</reference>
<evidence type="ECO:0000313" key="3">
    <source>
        <dbReference type="Proteomes" id="UP000552241"/>
    </source>
</evidence>
<dbReference type="EMBL" id="JACDZE010000002">
    <property type="protein sequence ID" value="MBA5629820.1"/>
    <property type="molecule type" value="Genomic_DNA"/>
</dbReference>
<dbReference type="RefSeq" id="WP_182043430.1">
    <property type="nucleotide sequence ID" value="NZ_JACDZE010000002.1"/>
</dbReference>
<name>A0A838ZP54_9FLAO</name>
<proteinExistence type="predicted"/>
<comment type="caution">
    <text evidence="2">The sequence shown here is derived from an EMBL/GenBank/DDBJ whole genome shotgun (WGS) entry which is preliminary data.</text>
</comment>
<accession>A0A838ZP54</accession>
<dbReference type="Proteomes" id="UP000552241">
    <property type="component" value="Unassembled WGS sequence"/>
</dbReference>
<dbReference type="InterPro" id="IPR027829">
    <property type="entry name" value="DUF4625"/>
</dbReference>
<feature type="signal peptide" evidence="1">
    <location>
        <begin position="1"/>
        <end position="25"/>
    </location>
</feature>
<keyword evidence="3" id="KW-1185">Reference proteome</keyword>
<organism evidence="2 3">
    <name type="scientific">Moheibacter lacus</name>
    <dbReference type="NCBI Taxonomy" id="2745851"/>
    <lineage>
        <taxon>Bacteria</taxon>
        <taxon>Pseudomonadati</taxon>
        <taxon>Bacteroidota</taxon>
        <taxon>Flavobacteriia</taxon>
        <taxon>Flavobacteriales</taxon>
        <taxon>Weeksellaceae</taxon>
        <taxon>Moheibacter</taxon>
    </lineage>
</organism>
<feature type="chain" id="PRO_5032823184" evidence="1">
    <location>
        <begin position="26"/>
        <end position="249"/>
    </location>
</feature>
<dbReference type="AlphaFoldDB" id="A0A838ZP54"/>
<keyword evidence="1" id="KW-0732">Signal</keyword>
<protein>
    <submittedName>
        <fullName evidence="2">DUF4625 domain-containing protein</fullName>
    </submittedName>
</protein>